<accession>A0AAU7ME14</accession>
<keyword evidence="4 12" id="KW-0378">Hydrolase</keyword>
<feature type="compositionally biased region" description="Low complexity" evidence="9">
    <location>
        <begin position="844"/>
        <end position="863"/>
    </location>
</feature>
<reference evidence="13" key="2">
    <citation type="submission" date="2024-06" db="EMBL/GenBank/DDBJ databases">
        <title>Micromonospora mangrovi CCTCC AA 2012012 genome sequences.</title>
        <authorList>
            <person name="Gao J."/>
        </authorList>
    </citation>
    <scope>NUCLEOTIDE SEQUENCE</scope>
    <source>
        <strain evidence="13">CCTCC AA 2012012</strain>
    </source>
</reference>
<evidence type="ECO:0000256" key="1">
    <source>
        <dbReference type="ARBA" id="ARBA00000382"/>
    </source>
</evidence>
<evidence type="ECO:0000256" key="5">
    <source>
        <dbReference type="ARBA" id="ARBA00023277"/>
    </source>
</evidence>
<evidence type="ECO:0000313" key="12">
    <source>
        <dbReference type="EMBL" id="XBP95733.1"/>
    </source>
</evidence>
<evidence type="ECO:0000256" key="7">
    <source>
        <dbReference type="ARBA" id="ARBA00023316"/>
    </source>
</evidence>
<feature type="region of interest" description="Disordered" evidence="9">
    <location>
        <begin position="790"/>
        <end position="866"/>
    </location>
</feature>
<keyword evidence="5" id="KW-0119">Carbohydrate metabolism</keyword>
<evidence type="ECO:0000259" key="11">
    <source>
        <dbReference type="Pfam" id="PF17652"/>
    </source>
</evidence>
<evidence type="ECO:0000256" key="9">
    <source>
        <dbReference type="SAM" id="MobiDB-lite"/>
    </source>
</evidence>
<dbReference type="GO" id="GO:0052861">
    <property type="term" value="F:endo-1,3(4)-beta-glucanase activity"/>
    <property type="evidence" value="ECO:0007669"/>
    <property type="project" value="InterPro"/>
</dbReference>
<dbReference type="PROSITE" id="PS52008">
    <property type="entry name" value="GH81"/>
    <property type="match status" value="1"/>
</dbReference>
<feature type="region of interest" description="Disordered" evidence="9">
    <location>
        <begin position="1"/>
        <end position="23"/>
    </location>
</feature>
<keyword evidence="8" id="KW-0624">Polysaccharide degradation</keyword>
<dbReference type="PANTHER" id="PTHR31983:SF0">
    <property type="entry name" value="GLUCAN ENDO-1,3-BETA-D-GLUCOSIDASE 2"/>
    <property type="match status" value="1"/>
</dbReference>
<dbReference type="EC" id="3.2.1.39" evidence="3"/>
<reference evidence="12" key="1">
    <citation type="submission" date="2024-01" db="EMBL/GenBank/DDBJ databases">
        <title>The genome sequence of Micromonospora mangrovi CCTCC AA 2012012.</title>
        <authorList>
            <person name="Gao J."/>
        </authorList>
    </citation>
    <scope>NUCLEOTIDE SEQUENCE</scope>
    <source>
        <strain evidence="12">CCTCC AA 2012012</strain>
    </source>
</reference>
<feature type="domain" description="Glycosyl hydrolase family 81 C-terminal" evidence="11">
    <location>
        <begin position="392"/>
        <end position="722"/>
    </location>
</feature>
<dbReference type="Gene3D" id="2.70.98.30">
    <property type="entry name" value="Golgi alpha-mannosidase II, domain 4"/>
    <property type="match status" value="1"/>
</dbReference>
<evidence type="ECO:0000256" key="6">
    <source>
        <dbReference type="ARBA" id="ARBA00023295"/>
    </source>
</evidence>
<proteinExistence type="inferred from homology"/>
<dbReference type="EMBL" id="CP159342">
    <property type="protein sequence ID" value="XCH76437.1"/>
    <property type="molecule type" value="Genomic_DNA"/>
</dbReference>
<feature type="transmembrane region" description="Helical" evidence="10">
    <location>
        <begin position="30"/>
        <end position="51"/>
    </location>
</feature>
<dbReference type="GO" id="GO:0000272">
    <property type="term" value="P:polysaccharide catabolic process"/>
    <property type="evidence" value="ECO:0007669"/>
    <property type="project" value="UniProtKB-KW"/>
</dbReference>
<sequence length="1180" mass="122631">MTPPLRDHSPGGSPLTTPVEPTHRGRGIRALALATASFLAAGVLGVVVAGGGTAEAGTVGAGSYTETLPPGGALPKGCGTISTNPRLFVTADAPKGAIPTNDWWSSLLWKRNNCATSENMMAHPLAYHAENNGLGVSYTTTPAISGTATGTGEYHYPYTEDIRVGVAGLGAPIVKAADWTDWTVTADWNDGARTMRATIGHGLPFSYYQITGGNAQITAAAAPTVWANSGSMIGFTVNGHDYVAYAPTGAGWTVGGAGISSTLGGKGYFSVAVLPGGATDKAALAAEYGKYAHAHVTGTKMTYSYDPATSTVRTTYAFTTTPREGTETRTVVSLYPHQWRSLVGATPITPTYVSPRGAMRTLTGVASFTTSMKYTGVLPEVPAVGDSSGADLSTITNYLNAELANPEGISGQDTYWAGKGLGRAARVAEIADQLGLTAVRDAAVTAMKTRLTNWLTAGSGETSQLFYYDKNWGTLIGYPASYFSDEDLNDHHFHYGYFIAAAATVAKFDPTWASTTKYGGMVDMLIRDANNYDRSDARFPYLRDFDIYAGHDWASGLACFFAGNNQESSSEGMNFANALIQWGQATGNTAVRDAGVFIWTTQSAAISEYWFDVHDENFPAAFGHKTVGMVWGDGGAYATWFSSAPEMIQGINMLPITGGHFYLGNDPAYVLTNYNELVTNKGGPPSVWQDIIWEFQALGDGDKALANFRANSTFASEEGESKAHTFHWIRNLAALGNVDTSVTANHPLAKVFKKGTARTYVASNITAEPLTVTFSDGTKLAVPAGKTVASGAQTWSGGNATGGVVVPTTPPTTPTDSPSPTPTSPTPSPTTTTFPPPPTPTPTPTTSTPPATPLSPTQYLLTGGALGGTAGTTGTVSVAAANGTHDGTPTNPQVFTATGLTGAYNGGTTAFDLAVDSGTSVGNGVQARVSYDLTGDGTFDRVETYNYYATDPVTGVEHYKQTQGLKSATGTLGDLANGTVKVEVWSALGNGATNLGVGNASQLVLPYTGSAPTTTPPPTGDPTAFAADLYLQGSSQLSGAAGAAGTATVTAANGNWVGTPHNPLVYTSTGVTATYNGGQTRFDLFLDAGTGVGDGTHVRVSYDLTGDGTFDRVETYNYYATDPVTGMEHYTEAKGLYSGVGTLGNLAGGTVKVEVWNAIGSTPTTLGTGNQSKVTLPYTG</sequence>
<feature type="compositionally biased region" description="Pro residues" evidence="9">
    <location>
        <begin position="808"/>
        <end position="843"/>
    </location>
</feature>
<evidence type="ECO:0000313" key="13">
    <source>
        <dbReference type="EMBL" id="XCH76437.1"/>
    </source>
</evidence>
<dbReference type="GO" id="GO:0042973">
    <property type="term" value="F:glucan endo-1,3-beta-D-glucosidase activity"/>
    <property type="evidence" value="ECO:0007669"/>
    <property type="project" value="UniProtKB-EC"/>
</dbReference>
<keyword evidence="10" id="KW-0812">Transmembrane</keyword>
<evidence type="ECO:0000256" key="10">
    <source>
        <dbReference type="SAM" id="Phobius"/>
    </source>
</evidence>
<keyword evidence="10" id="KW-1133">Transmembrane helix</keyword>
<dbReference type="PANTHER" id="PTHR31983">
    <property type="entry name" value="ENDO-1,3(4)-BETA-GLUCANASE 1"/>
    <property type="match status" value="1"/>
</dbReference>
<dbReference type="EMBL" id="CP157762">
    <property type="protein sequence ID" value="XBP95733.1"/>
    <property type="molecule type" value="Genomic_DNA"/>
</dbReference>
<dbReference type="GO" id="GO:0071555">
    <property type="term" value="P:cell wall organization"/>
    <property type="evidence" value="ECO:0007669"/>
    <property type="project" value="UniProtKB-KW"/>
</dbReference>
<evidence type="ECO:0000256" key="2">
    <source>
        <dbReference type="ARBA" id="ARBA00010730"/>
    </source>
</evidence>
<dbReference type="RefSeq" id="WP_350936820.1">
    <property type="nucleotide sequence ID" value="NZ_CP157762.1"/>
</dbReference>
<evidence type="ECO:0000256" key="4">
    <source>
        <dbReference type="ARBA" id="ARBA00022801"/>
    </source>
</evidence>
<evidence type="ECO:0000256" key="3">
    <source>
        <dbReference type="ARBA" id="ARBA00012780"/>
    </source>
</evidence>
<evidence type="ECO:0000256" key="8">
    <source>
        <dbReference type="ARBA" id="ARBA00023326"/>
    </source>
</evidence>
<name>A0AAU7ME14_9ACTN</name>
<dbReference type="Pfam" id="PF17652">
    <property type="entry name" value="Glyco_hydro81C"/>
    <property type="match status" value="1"/>
</dbReference>
<protein>
    <recommendedName>
        <fullName evidence="3">glucan endo-1,3-beta-D-glucosidase</fullName>
        <ecNumber evidence="3">3.2.1.39</ecNumber>
    </recommendedName>
</protein>
<dbReference type="InterPro" id="IPR005200">
    <property type="entry name" value="Endo-beta-glucanase"/>
</dbReference>
<comment type="similarity">
    <text evidence="2">Belongs to the glycosyl hydrolase 81 family.</text>
</comment>
<dbReference type="AlphaFoldDB" id="A0AAU7ME14"/>
<keyword evidence="6" id="KW-0326">Glycosidase</keyword>
<keyword evidence="10" id="KW-0472">Membrane</keyword>
<comment type="catalytic activity">
    <reaction evidence="1">
        <text>Hydrolysis of (1-&gt;3)-beta-D-glucosidic linkages in (1-&gt;3)-beta-D-glucans.</text>
        <dbReference type="EC" id="3.2.1.39"/>
    </reaction>
</comment>
<organism evidence="12">
    <name type="scientific">Micromonospora sp. CCTCC AA 2012012</name>
    <dbReference type="NCBI Taxonomy" id="3111921"/>
    <lineage>
        <taxon>Bacteria</taxon>
        <taxon>Bacillati</taxon>
        <taxon>Actinomycetota</taxon>
        <taxon>Actinomycetes</taxon>
        <taxon>Micromonosporales</taxon>
        <taxon>Micromonosporaceae</taxon>
        <taxon>Micromonospora</taxon>
    </lineage>
</organism>
<keyword evidence="7" id="KW-0961">Cell wall biogenesis/degradation</keyword>
<dbReference type="InterPro" id="IPR040720">
    <property type="entry name" value="GH81_C"/>
</dbReference>
<gene>
    <name evidence="13" type="ORF">ABUL08_10205</name>
    <name evidence="12" type="ORF">VK199_10155</name>
</gene>